<dbReference type="AlphaFoldDB" id="A0A368JHP1"/>
<dbReference type="SUPFAM" id="SSF56954">
    <property type="entry name" value="Outer membrane efflux proteins (OEP)"/>
    <property type="match status" value="1"/>
</dbReference>
<dbReference type="Gene3D" id="1.20.1600.10">
    <property type="entry name" value="Outer membrane efflux proteins (OEP)"/>
    <property type="match status" value="1"/>
</dbReference>
<dbReference type="Pfam" id="PF02321">
    <property type="entry name" value="OEP"/>
    <property type="match status" value="2"/>
</dbReference>
<protein>
    <submittedName>
        <fullName evidence="4">TolC family protein</fullName>
    </submittedName>
</protein>
<comment type="subcellular location">
    <subcellularLocation>
        <location evidence="2">Cell membrane</location>
        <topology evidence="2">Lipid-anchor</topology>
    </subcellularLocation>
</comment>
<dbReference type="GO" id="GO:0005886">
    <property type="term" value="C:plasma membrane"/>
    <property type="evidence" value="ECO:0007669"/>
    <property type="project" value="UniProtKB-SubCell"/>
</dbReference>
<keyword evidence="5" id="KW-1185">Reference proteome</keyword>
<dbReference type="PANTHER" id="PTHR30203">
    <property type="entry name" value="OUTER MEMBRANE CATION EFFLUX PROTEIN"/>
    <property type="match status" value="1"/>
</dbReference>
<feature type="compositionally biased region" description="Basic and acidic residues" evidence="3">
    <location>
        <begin position="16"/>
        <end position="26"/>
    </location>
</feature>
<evidence type="ECO:0000256" key="1">
    <source>
        <dbReference type="ARBA" id="ARBA00007613"/>
    </source>
</evidence>
<dbReference type="InterPro" id="IPR003423">
    <property type="entry name" value="OMP_efflux"/>
</dbReference>
<sequence>MERPFIHKSSISEAPKSPKGDLEHPDFAASKSPLGDLGAIKPKFQKLIVYLIPLFLLSSCRVSEPLQLPKARTLPTSFTGNTDSTSVGNLNWKAFFSDPDLESLIDTALARNPDLQIASQRIEMARANFEYSRGALVPSVNAVAAAGVDRFGRYTLNGVGNFDTNLSPNIDGKQRIPDATPEYFLGLRSNWEIDLWGKLRNRKRAAYVRFLASEKGRHLIVTSLIAEVARLYYGLLALDSELEILRENQALQQRASELVVVQKAAGRVTELAVQQFNAQLLNTRSLEAQVQQQIVETENQLNQLLGRFPQPIARNKTISNQELPAQISAGIPSQMLRRRPDIQQAELAMEAANVDVEVARAEFLPSLTLTPYVGLNAFRASVLLDPASLAIGVLGGLAAPVFNRRYLKSNYSLSVAQSREAFYGYQKTVLTGFSEVTTSLRGIENYRKVAELQAQEVAVLGQAATISDELFATGYASYLEVITAQRSVLAAELSLINTKRAQFLSVIDLYRALGGGWQ</sequence>
<dbReference type="GO" id="GO:0015562">
    <property type="term" value="F:efflux transmembrane transporter activity"/>
    <property type="evidence" value="ECO:0007669"/>
    <property type="project" value="InterPro"/>
</dbReference>
<dbReference type="PANTHER" id="PTHR30203:SF30">
    <property type="entry name" value="OUTER MEMBRANE PROTEIN-RELATED"/>
    <property type="match status" value="1"/>
</dbReference>
<keyword evidence="2" id="KW-0564">Palmitate</keyword>
<organism evidence="4 5">
    <name type="scientific">Larkinella punicea</name>
    <dbReference type="NCBI Taxonomy" id="2315727"/>
    <lineage>
        <taxon>Bacteria</taxon>
        <taxon>Pseudomonadati</taxon>
        <taxon>Bacteroidota</taxon>
        <taxon>Cytophagia</taxon>
        <taxon>Cytophagales</taxon>
        <taxon>Spirosomataceae</taxon>
        <taxon>Larkinella</taxon>
    </lineage>
</organism>
<evidence type="ECO:0000256" key="3">
    <source>
        <dbReference type="SAM" id="MobiDB-lite"/>
    </source>
</evidence>
<dbReference type="EMBL" id="QOWE01000030">
    <property type="protein sequence ID" value="RCR66204.1"/>
    <property type="molecule type" value="Genomic_DNA"/>
</dbReference>
<dbReference type="NCBIfam" id="TIGR01845">
    <property type="entry name" value="outer_NodT"/>
    <property type="match status" value="1"/>
</dbReference>
<evidence type="ECO:0000256" key="2">
    <source>
        <dbReference type="RuleBase" id="RU362097"/>
    </source>
</evidence>
<evidence type="ECO:0000313" key="5">
    <source>
        <dbReference type="Proteomes" id="UP000253383"/>
    </source>
</evidence>
<dbReference type="Proteomes" id="UP000253383">
    <property type="component" value="Unassembled WGS sequence"/>
</dbReference>
<dbReference type="Gene3D" id="2.20.200.10">
    <property type="entry name" value="Outer membrane efflux proteins (OEP)"/>
    <property type="match status" value="1"/>
</dbReference>
<gene>
    <name evidence="4" type="ORF">DUE52_28030</name>
</gene>
<feature type="region of interest" description="Disordered" evidence="3">
    <location>
        <begin position="1"/>
        <end position="27"/>
    </location>
</feature>
<comment type="caution">
    <text evidence="4">The sequence shown here is derived from an EMBL/GenBank/DDBJ whole genome shotgun (WGS) entry which is preliminary data.</text>
</comment>
<accession>A0A368JHP1</accession>
<evidence type="ECO:0000313" key="4">
    <source>
        <dbReference type="EMBL" id="RCR66204.1"/>
    </source>
</evidence>
<proteinExistence type="inferred from homology"/>
<name>A0A368JHP1_9BACT</name>
<keyword evidence="2" id="KW-0812">Transmembrane</keyword>
<comment type="similarity">
    <text evidence="1 2">Belongs to the outer membrane factor (OMF) (TC 1.B.17) family.</text>
</comment>
<keyword evidence="2" id="KW-0449">Lipoprotein</keyword>
<dbReference type="InterPro" id="IPR010131">
    <property type="entry name" value="MdtP/NodT-like"/>
</dbReference>
<keyword evidence="2" id="KW-0472">Membrane</keyword>
<reference evidence="4 5" key="1">
    <citation type="submission" date="2018-07" db="EMBL/GenBank/DDBJ databases">
        <title>Genome analysis of Larkinella rosea.</title>
        <authorList>
            <person name="Zhou Z."/>
            <person name="Wang G."/>
        </authorList>
    </citation>
    <scope>NUCLEOTIDE SEQUENCE [LARGE SCALE GENOMIC DNA]</scope>
    <source>
        <strain evidence="5">zzj9</strain>
    </source>
</reference>
<keyword evidence="2" id="KW-1134">Transmembrane beta strand</keyword>
<dbReference type="OrthoDB" id="9770517at2"/>